<comment type="pathway">
    <text evidence="1">Amino-acid biosynthesis; L-asparagine biosynthesis; L-asparagine from L-aspartate (L-Gln route): step 1/1.</text>
</comment>
<dbReference type="InterPro" id="IPR001962">
    <property type="entry name" value="Asn_synthase"/>
</dbReference>
<evidence type="ECO:0000313" key="10">
    <source>
        <dbReference type="Proteomes" id="UP000263013"/>
    </source>
</evidence>
<dbReference type="EC" id="6.3.5.4" evidence="3"/>
<comment type="catalytic activity">
    <reaction evidence="7">
        <text>L-aspartate + L-glutamine + ATP + H2O = L-asparagine + L-glutamate + AMP + diphosphate + H(+)</text>
        <dbReference type="Rhea" id="RHEA:12228"/>
        <dbReference type="ChEBI" id="CHEBI:15377"/>
        <dbReference type="ChEBI" id="CHEBI:15378"/>
        <dbReference type="ChEBI" id="CHEBI:29985"/>
        <dbReference type="ChEBI" id="CHEBI:29991"/>
        <dbReference type="ChEBI" id="CHEBI:30616"/>
        <dbReference type="ChEBI" id="CHEBI:33019"/>
        <dbReference type="ChEBI" id="CHEBI:58048"/>
        <dbReference type="ChEBI" id="CHEBI:58359"/>
        <dbReference type="ChEBI" id="CHEBI:456215"/>
        <dbReference type="EC" id="6.3.5.4"/>
    </reaction>
</comment>
<evidence type="ECO:0000259" key="8">
    <source>
        <dbReference type="PROSITE" id="PS51278"/>
    </source>
</evidence>
<dbReference type="InterPro" id="IPR033738">
    <property type="entry name" value="AsnB_N"/>
</dbReference>
<evidence type="ECO:0000256" key="7">
    <source>
        <dbReference type="ARBA" id="ARBA00048741"/>
    </source>
</evidence>
<dbReference type="Gene3D" id="3.40.50.620">
    <property type="entry name" value="HUPs"/>
    <property type="match status" value="1"/>
</dbReference>
<dbReference type="InterPro" id="IPR051786">
    <property type="entry name" value="ASN_synthetase/amidase"/>
</dbReference>
<organism evidence="9 10">
    <name type="scientific">Meiothermus taiwanensis WR-220</name>
    <dbReference type="NCBI Taxonomy" id="1339250"/>
    <lineage>
        <taxon>Bacteria</taxon>
        <taxon>Thermotogati</taxon>
        <taxon>Deinococcota</taxon>
        <taxon>Deinococci</taxon>
        <taxon>Thermales</taxon>
        <taxon>Thermaceae</taxon>
        <taxon>Meiothermus</taxon>
    </lineage>
</organism>
<dbReference type="InterPro" id="IPR017932">
    <property type="entry name" value="GATase_2_dom"/>
</dbReference>
<proteinExistence type="inferred from homology"/>
<keyword evidence="10" id="KW-1185">Reference proteome</keyword>
<dbReference type="PANTHER" id="PTHR43284">
    <property type="entry name" value="ASPARAGINE SYNTHETASE (GLUTAMINE-HYDROLYZING)"/>
    <property type="match status" value="1"/>
</dbReference>
<dbReference type="Gene3D" id="3.60.20.10">
    <property type="entry name" value="Glutamine Phosphoribosylpyrophosphate, subunit 1, domain 1"/>
    <property type="match status" value="1"/>
</dbReference>
<evidence type="ECO:0000256" key="4">
    <source>
        <dbReference type="ARBA" id="ARBA00022741"/>
    </source>
</evidence>
<accession>A0ABM6WKJ4</accession>
<dbReference type="CDD" id="cd00712">
    <property type="entry name" value="AsnB"/>
    <property type="match status" value="1"/>
</dbReference>
<dbReference type="SUPFAM" id="SSF52402">
    <property type="entry name" value="Adenine nucleotide alpha hydrolases-like"/>
    <property type="match status" value="1"/>
</dbReference>
<dbReference type="EMBL" id="CP021130">
    <property type="protein sequence ID" value="AWR87733.1"/>
    <property type="molecule type" value="Genomic_DNA"/>
</dbReference>
<keyword evidence="6" id="KW-0315">Glutamine amidotransferase</keyword>
<reference evidence="9 10" key="1">
    <citation type="submission" date="2017-05" db="EMBL/GenBank/DDBJ databases">
        <title>Complete genome sequence of Meiothermus taiwanensis WR-220.</title>
        <authorList>
            <person name="Wu W.-L."/>
            <person name="Lo W.-S."/>
            <person name="Kuo C.-H."/>
            <person name="Wu S.-H."/>
        </authorList>
    </citation>
    <scope>NUCLEOTIDE SEQUENCE [LARGE SCALE GENOMIC DNA]</scope>
    <source>
        <strain evidence="9 10">WR-220</strain>
    </source>
</reference>
<dbReference type="Proteomes" id="UP000263013">
    <property type="component" value="Chromosome"/>
</dbReference>
<dbReference type="CDD" id="cd01991">
    <property type="entry name" value="Asn_synthase_B_C"/>
    <property type="match status" value="1"/>
</dbReference>
<sequence length="636" mass="71281">MCGIAGLALNKPGTLNWAGRALEGLRHRGPDDRGWLVWSPTGAARRGKAWDEAPGSVLLVHRRLSILDLSELGWQPMSSPDGRYHLVFNGEIYNYLELRQELEALGHCFRSHSDTEVLLMAWAHWGTACLQRLVGMFAFAVLDTEEQSLHLVRDFFGIKPLYYCAFAGGVGFASEIPVLLELPGVGRQVHPEGLYRYLRFGLTDDGAQTLFSDIRQLPAAHYLRLDLNNLQLTEPQRYWQPRLQNPLELSFEEAAEAVRAQFLQNVRLHLRSDVPVGAALSGGIDSSAIVAAMRHLEPGLELHTFTYVADNGVSEEHWADLVGQAAGVRAHKVKPSAPELVADLDELVRVQGEPFGSTSIYAQYRVFRLAQEAGIKVMLDGQGADEVLAGYAVYGGARLASLVRQGRWLEALAFLRASRLEPALKDTWKSALGFLIPPRWQPLGRRLIGQDLAPAWLNAAWFAERGVPMASPRSQHGSEVLREELLQSLRETSLPKLLRYEDRNSMAHSIESRVPFLTPKLVELLLNLPEAYILSPQGQTKAVFRRAMQGLVPQAILDRKDKVGFATPEQHWLHQLAPWVHQLLDSETLGRIHPIQQTAVKEEFAAILAGRKPFDSRVWRWINLIAWARAFHVQFD</sequence>
<dbReference type="InterPro" id="IPR014729">
    <property type="entry name" value="Rossmann-like_a/b/a_fold"/>
</dbReference>
<evidence type="ECO:0000256" key="2">
    <source>
        <dbReference type="ARBA" id="ARBA00005752"/>
    </source>
</evidence>
<evidence type="ECO:0000256" key="5">
    <source>
        <dbReference type="ARBA" id="ARBA00022840"/>
    </source>
</evidence>
<evidence type="ECO:0000256" key="1">
    <source>
        <dbReference type="ARBA" id="ARBA00005187"/>
    </source>
</evidence>
<feature type="domain" description="Glutamine amidotransferase type-2" evidence="8">
    <location>
        <begin position="2"/>
        <end position="228"/>
    </location>
</feature>
<dbReference type="Pfam" id="PF00733">
    <property type="entry name" value="Asn_synthase"/>
    <property type="match status" value="1"/>
</dbReference>
<evidence type="ECO:0000256" key="3">
    <source>
        <dbReference type="ARBA" id="ARBA00012737"/>
    </source>
</evidence>
<dbReference type="Pfam" id="PF13537">
    <property type="entry name" value="GATase_7"/>
    <property type="match status" value="1"/>
</dbReference>
<keyword evidence="4" id="KW-0547">Nucleotide-binding</keyword>
<dbReference type="SUPFAM" id="SSF56235">
    <property type="entry name" value="N-terminal nucleophile aminohydrolases (Ntn hydrolases)"/>
    <property type="match status" value="1"/>
</dbReference>
<gene>
    <name evidence="9" type="ORF">Mtai_v1c25050</name>
</gene>
<name>A0ABM6WKJ4_9DEIN</name>
<dbReference type="InterPro" id="IPR006426">
    <property type="entry name" value="Asn_synth_AEB"/>
</dbReference>
<protein>
    <recommendedName>
        <fullName evidence="3">asparagine synthase (glutamine-hydrolyzing)</fullName>
        <ecNumber evidence="3">6.3.5.4</ecNumber>
    </recommendedName>
</protein>
<evidence type="ECO:0000313" key="9">
    <source>
        <dbReference type="EMBL" id="AWR87733.1"/>
    </source>
</evidence>
<dbReference type="InterPro" id="IPR029055">
    <property type="entry name" value="Ntn_hydrolases_N"/>
</dbReference>
<dbReference type="PANTHER" id="PTHR43284:SF1">
    <property type="entry name" value="ASPARAGINE SYNTHETASE"/>
    <property type="match status" value="1"/>
</dbReference>
<dbReference type="NCBIfam" id="TIGR01536">
    <property type="entry name" value="asn_synth_AEB"/>
    <property type="match status" value="1"/>
</dbReference>
<comment type="similarity">
    <text evidence="2">Belongs to the asparagine synthetase family.</text>
</comment>
<evidence type="ECO:0000256" key="6">
    <source>
        <dbReference type="ARBA" id="ARBA00022962"/>
    </source>
</evidence>
<dbReference type="PROSITE" id="PS51278">
    <property type="entry name" value="GATASE_TYPE_2"/>
    <property type="match status" value="1"/>
</dbReference>
<keyword evidence="5" id="KW-0067">ATP-binding</keyword>
<dbReference type="PIRSF" id="PIRSF001589">
    <property type="entry name" value="Asn_synthetase_glu-h"/>
    <property type="match status" value="1"/>
</dbReference>